<evidence type="ECO:0000256" key="2">
    <source>
        <dbReference type="ARBA" id="ARBA00022722"/>
    </source>
</evidence>
<dbReference type="GO" id="GO:0110001">
    <property type="term" value="C:toxin-antitoxin complex"/>
    <property type="evidence" value="ECO:0007669"/>
    <property type="project" value="InterPro"/>
</dbReference>
<sequence length="107" mass="11763">MKRDPKAFLYDIIEAADAVTMAVAGLTLEDDKASRLIRSSVEREFILIGEALSKLSRVDPALFAGIEAGPRIISFRNKLTHEYRTTDHPCAGLGGHCRILAWHEGAV</sequence>
<dbReference type="AlphaFoldDB" id="A0A6B1FD98"/>
<accession>A0A6B1FD98</accession>
<keyword evidence="1" id="KW-1277">Toxin-antitoxin system</keyword>
<protein>
    <recommendedName>
        <fullName evidence="5">DUF86 domain-containing protein</fullName>
    </recommendedName>
</protein>
<dbReference type="GO" id="GO:0004540">
    <property type="term" value="F:RNA nuclease activity"/>
    <property type="evidence" value="ECO:0007669"/>
    <property type="project" value="InterPro"/>
</dbReference>
<reference evidence="4" key="1">
    <citation type="submission" date="2019-09" db="EMBL/GenBank/DDBJ databases">
        <title>Characterisation of the sponge microbiome using genome-centric metagenomics.</title>
        <authorList>
            <person name="Engelberts J.P."/>
            <person name="Robbins S.J."/>
            <person name="De Goeij J.M."/>
            <person name="Aranda M."/>
            <person name="Bell S.C."/>
            <person name="Webster N.S."/>
        </authorList>
    </citation>
    <scope>NUCLEOTIDE SEQUENCE</scope>
    <source>
        <strain evidence="4">SB0676_bin_10</strain>
    </source>
</reference>
<proteinExistence type="predicted"/>
<evidence type="ECO:0000256" key="3">
    <source>
        <dbReference type="ARBA" id="ARBA00022801"/>
    </source>
</evidence>
<keyword evidence="3" id="KW-0378">Hydrolase</keyword>
<evidence type="ECO:0000256" key="1">
    <source>
        <dbReference type="ARBA" id="ARBA00022649"/>
    </source>
</evidence>
<organism evidence="4">
    <name type="scientific">Synechococcus sp. SB0676_bin_10</name>
    <dbReference type="NCBI Taxonomy" id="2604869"/>
    <lineage>
        <taxon>Bacteria</taxon>
        <taxon>Bacillati</taxon>
        <taxon>Cyanobacteriota</taxon>
        <taxon>Cyanophyceae</taxon>
        <taxon>Synechococcales</taxon>
        <taxon>Synechococcaceae</taxon>
        <taxon>Synechococcus</taxon>
    </lineage>
</organism>
<dbReference type="InterPro" id="IPR008201">
    <property type="entry name" value="HepT-like"/>
</dbReference>
<comment type="caution">
    <text evidence="4">The sequence shown here is derived from an EMBL/GenBank/DDBJ whole genome shotgun (WGS) entry which is preliminary data.</text>
</comment>
<dbReference type="EMBL" id="VYDO01000264">
    <property type="protein sequence ID" value="MYG38953.1"/>
    <property type="molecule type" value="Genomic_DNA"/>
</dbReference>
<gene>
    <name evidence="4" type="ORF">F4162_08360</name>
</gene>
<evidence type="ECO:0000313" key="4">
    <source>
        <dbReference type="EMBL" id="MYG38953.1"/>
    </source>
</evidence>
<dbReference type="Pfam" id="PF01934">
    <property type="entry name" value="HepT-like"/>
    <property type="match status" value="1"/>
</dbReference>
<dbReference type="GO" id="GO:0016787">
    <property type="term" value="F:hydrolase activity"/>
    <property type="evidence" value="ECO:0007669"/>
    <property type="project" value="UniProtKB-KW"/>
</dbReference>
<evidence type="ECO:0008006" key="5">
    <source>
        <dbReference type="Google" id="ProtNLM"/>
    </source>
</evidence>
<keyword evidence="2" id="KW-0540">Nuclease</keyword>
<name>A0A6B1FD98_9SYNE</name>